<proteinExistence type="predicted"/>
<dbReference type="InterPro" id="IPR039218">
    <property type="entry name" value="REM_fam"/>
</dbReference>
<keyword evidence="4" id="KW-0238">DNA-binding</keyword>
<name>A0AAV9AW15_ACOGR</name>
<evidence type="ECO:0000256" key="4">
    <source>
        <dbReference type="ARBA" id="ARBA00023125"/>
    </source>
</evidence>
<evidence type="ECO:0000259" key="7">
    <source>
        <dbReference type="PROSITE" id="PS50863"/>
    </source>
</evidence>
<keyword evidence="9" id="KW-1185">Reference proteome</keyword>
<evidence type="ECO:0000256" key="6">
    <source>
        <dbReference type="ARBA" id="ARBA00023242"/>
    </source>
</evidence>
<reference evidence="8" key="2">
    <citation type="submission" date="2023-06" db="EMBL/GenBank/DDBJ databases">
        <authorList>
            <person name="Ma L."/>
            <person name="Liu K.-W."/>
            <person name="Li Z."/>
            <person name="Hsiao Y.-Y."/>
            <person name="Qi Y."/>
            <person name="Fu T."/>
            <person name="Tang G."/>
            <person name="Zhang D."/>
            <person name="Sun W.-H."/>
            <person name="Liu D.-K."/>
            <person name="Li Y."/>
            <person name="Chen G.-Z."/>
            <person name="Liu X.-D."/>
            <person name="Liao X.-Y."/>
            <person name="Jiang Y.-T."/>
            <person name="Yu X."/>
            <person name="Hao Y."/>
            <person name="Huang J."/>
            <person name="Zhao X.-W."/>
            <person name="Ke S."/>
            <person name="Chen Y.-Y."/>
            <person name="Wu W.-L."/>
            <person name="Hsu J.-L."/>
            <person name="Lin Y.-F."/>
            <person name="Huang M.-D."/>
            <person name="Li C.-Y."/>
            <person name="Huang L."/>
            <person name="Wang Z.-W."/>
            <person name="Zhao X."/>
            <person name="Zhong W.-Y."/>
            <person name="Peng D.-H."/>
            <person name="Ahmad S."/>
            <person name="Lan S."/>
            <person name="Zhang J.-S."/>
            <person name="Tsai W.-C."/>
            <person name="Van De Peer Y."/>
            <person name="Liu Z.-J."/>
        </authorList>
    </citation>
    <scope>NUCLEOTIDE SEQUENCE</scope>
    <source>
        <strain evidence="8">SCP</strain>
        <tissue evidence="8">Leaves</tissue>
    </source>
</reference>
<comment type="caution">
    <text evidence="8">The sequence shown here is derived from an EMBL/GenBank/DDBJ whole genome shotgun (WGS) entry which is preliminary data.</text>
</comment>
<gene>
    <name evidence="8" type="ORF">QJS04_geneDACA006561</name>
</gene>
<organism evidence="8 9">
    <name type="scientific">Acorus gramineus</name>
    <name type="common">Dwarf sweet flag</name>
    <dbReference type="NCBI Taxonomy" id="55184"/>
    <lineage>
        <taxon>Eukaryota</taxon>
        <taxon>Viridiplantae</taxon>
        <taxon>Streptophyta</taxon>
        <taxon>Embryophyta</taxon>
        <taxon>Tracheophyta</taxon>
        <taxon>Spermatophyta</taxon>
        <taxon>Magnoliopsida</taxon>
        <taxon>Liliopsida</taxon>
        <taxon>Acoraceae</taxon>
        <taxon>Acorus</taxon>
    </lineage>
</organism>
<dbReference type="GO" id="GO:0005634">
    <property type="term" value="C:nucleus"/>
    <property type="evidence" value="ECO:0007669"/>
    <property type="project" value="UniProtKB-SubCell"/>
</dbReference>
<dbReference type="SUPFAM" id="SSF101936">
    <property type="entry name" value="DNA-binding pseudobarrel domain"/>
    <property type="match status" value="2"/>
</dbReference>
<dbReference type="EMBL" id="JAUJYN010000006">
    <property type="protein sequence ID" value="KAK1268268.1"/>
    <property type="molecule type" value="Genomic_DNA"/>
</dbReference>
<keyword evidence="6" id="KW-0539">Nucleus</keyword>
<dbReference type="Proteomes" id="UP001179952">
    <property type="component" value="Unassembled WGS sequence"/>
</dbReference>
<keyword evidence="3" id="KW-0805">Transcription regulation</keyword>
<dbReference type="Pfam" id="PF02362">
    <property type="entry name" value="B3"/>
    <property type="match status" value="2"/>
</dbReference>
<evidence type="ECO:0000256" key="1">
    <source>
        <dbReference type="ARBA" id="ARBA00004123"/>
    </source>
</evidence>
<dbReference type="PANTHER" id="PTHR31674">
    <property type="entry name" value="B3 DOMAIN-CONTAINING PROTEIN REM-LIKE 3-RELATED"/>
    <property type="match status" value="1"/>
</dbReference>
<feature type="domain" description="TF-B3" evidence="7">
    <location>
        <begin position="121"/>
        <end position="209"/>
    </location>
</feature>
<dbReference type="Gene3D" id="2.40.330.10">
    <property type="entry name" value="DNA-binding pseudobarrel domain"/>
    <property type="match status" value="2"/>
</dbReference>
<dbReference type="InterPro" id="IPR003340">
    <property type="entry name" value="B3_DNA-bd"/>
</dbReference>
<dbReference type="GO" id="GO:0003677">
    <property type="term" value="F:DNA binding"/>
    <property type="evidence" value="ECO:0007669"/>
    <property type="project" value="UniProtKB-KW"/>
</dbReference>
<feature type="domain" description="TF-B3" evidence="7">
    <location>
        <begin position="1"/>
        <end position="67"/>
    </location>
</feature>
<sequence>MMLRYPKERLWEFQIYYRCRNKNWSQFRGQWHEFVIAIGLQSGDVCVFELIGCGEKDVLNVRILNGQSVKNNDSEEFKTKVEASTHSYDCEIKLKKQVARCLQQKDATKEENVLPQSTRRCFKVSINPFNLLLPYMNIPHEFIESNGLQHTCKVRMTNANGRSWEVSILHRQNDRSRFTGGWQKFIDSNGFGVGEVLVFEIDPDDKDII</sequence>
<evidence type="ECO:0000256" key="3">
    <source>
        <dbReference type="ARBA" id="ARBA00023015"/>
    </source>
</evidence>
<protein>
    <recommendedName>
        <fullName evidence="7">TF-B3 domain-containing protein</fullName>
    </recommendedName>
</protein>
<evidence type="ECO:0000256" key="2">
    <source>
        <dbReference type="ARBA" id="ARBA00022737"/>
    </source>
</evidence>
<keyword evidence="5" id="KW-0804">Transcription</keyword>
<comment type="subcellular location">
    <subcellularLocation>
        <location evidence="1">Nucleus</location>
    </subcellularLocation>
</comment>
<dbReference type="CDD" id="cd10017">
    <property type="entry name" value="B3_DNA"/>
    <property type="match status" value="2"/>
</dbReference>
<reference evidence="8" key="1">
    <citation type="journal article" date="2023" name="Nat. Commun.">
        <title>Diploid and tetraploid genomes of Acorus and the evolution of monocots.</title>
        <authorList>
            <person name="Ma L."/>
            <person name="Liu K.W."/>
            <person name="Li Z."/>
            <person name="Hsiao Y.Y."/>
            <person name="Qi Y."/>
            <person name="Fu T."/>
            <person name="Tang G.D."/>
            <person name="Zhang D."/>
            <person name="Sun W.H."/>
            <person name="Liu D.K."/>
            <person name="Li Y."/>
            <person name="Chen G.Z."/>
            <person name="Liu X.D."/>
            <person name="Liao X.Y."/>
            <person name="Jiang Y.T."/>
            <person name="Yu X."/>
            <person name="Hao Y."/>
            <person name="Huang J."/>
            <person name="Zhao X.W."/>
            <person name="Ke S."/>
            <person name="Chen Y.Y."/>
            <person name="Wu W.L."/>
            <person name="Hsu J.L."/>
            <person name="Lin Y.F."/>
            <person name="Huang M.D."/>
            <person name="Li C.Y."/>
            <person name="Huang L."/>
            <person name="Wang Z.W."/>
            <person name="Zhao X."/>
            <person name="Zhong W.Y."/>
            <person name="Peng D.H."/>
            <person name="Ahmad S."/>
            <person name="Lan S."/>
            <person name="Zhang J.S."/>
            <person name="Tsai W.C."/>
            <person name="Van de Peer Y."/>
            <person name="Liu Z.J."/>
        </authorList>
    </citation>
    <scope>NUCLEOTIDE SEQUENCE</scope>
    <source>
        <strain evidence="8">SCP</strain>
    </source>
</reference>
<dbReference type="InterPro" id="IPR015300">
    <property type="entry name" value="DNA-bd_pseudobarrel_sf"/>
</dbReference>
<dbReference type="PANTHER" id="PTHR31674:SF62">
    <property type="entry name" value="B3 DOMAIN-CONTAINING PROTEIN REM14-RELATED"/>
    <property type="match status" value="1"/>
</dbReference>
<dbReference type="AlphaFoldDB" id="A0AAV9AW15"/>
<accession>A0AAV9AW15</accession>
<dbReference type="PROSITE" id="PS50863">
    <property type="entry name" value="B3"/>
    <property type="match status" value="2"/>
</dbReference>
<keyword evidence="2" id="KW-0677">Repeat</keyword>
<evidence type="ECO:0000256" key="5">
    <source>
        <dbReference type="ARBA" id="ARBA00023163"/>
    </source>
</evidence>
<evidence type="ECO:0000313" key="8">
    <source>
        <dbReference type="EMBL" id="KAK1268268.1"/>
    </source>
</evidence>
<dbReference type="SMART" id="SM01019">
    <property type="entry name" value="B3"/>
    <property type="match status" value="1"/>
</dbReference>
<evidence type="ECO:0000313" key="9">
    <source>
        <dbReference type="Proteomes" id="UP001179952"/>
    </source>
</evidence>